<dbReference type="OrthoDB" id="9986677at2759"/>
<keyword evidence="5" id="KW-0571">Peptide transport</keyword>
<dbReference type="Pfam" id="PF03169">
    <property type="entry name" value="OPT"/>
    <property type="match status" value="1"/>
</dbReference>
<evidence type="ECO:0000256" key="1">
    <source>
        <dbReference type="ARBA" id="ARBA00004141"/>
    </source>
</evidence>
<dbReference type="GO" id="GO:0016020">
    <property type="term" value="C:membrane"/>
    <property type="evidence" value="ECO:0007669"/>
    <property type="project" value="UniProtKB-SubCell"/>
</dbReference>
<evidence type="ECO:0000313" key="11">
    <source>
        <dbReference type="Proteomes" id="UP000054248"/>
    </source>
</evidence>
<dbReference type="STRING" id="1051891.A0A0C3M5K1"/>
<feature type="transmembrane region" description="Helical" evidence="9">
    <location>
        <begin position="62"/>
        <end position="80"/>
    </location>
</feature>
<evidence type="ECO:0000256" key="2">
    <source>
        <dbReference type="ARBA" id="ARBA00008807"/>
    </source>
</evidence>
<organism evidence="10 11">
    <name type="scientific">Tulasnella calospora MUT 4182</name>
    <dbReference type="NCBI Taxonomy" id="1051891"/>
    <lineage>
        <taxon>Eukaryota</taxon>
        <taxon>Fungi</taxon>
        <taxon>Dikarya</taxon>
        <taxon>Basidiomycota</taxon>
        <taxon>Agaricomycotina</taxon>
        <taxon>Agaricomycetes</taxon>
        <taxon>Cantharellales</taxon>
        <taxon>Tulasnellaceae</taxon>
        <taxon>Tulasnella</taxon>
    </lineage>
</organism>
<dbReference type="Proteomes" id="UP000054248">
    <property type="component" value="Unassembled WGS sequence"/>
</dbReference>
<keyword evidence="7 9" id="KW-1133">Transmembrane helix</keyword>
<name>A0A0C3M5K1_9AGAM</name>
<feature type="transmembrane region" description="Helical" evidence="9">
    <location>
        <begin position="92"/>
        <end position="113"/>
    </location>
</feature>
<dbReference type="GO" id="GO:0035673">
    <property type="term" value="F:oligopeptide transmembrane transporter activity"/>
    <property type="evidence" value="ECO:0007669"/>
    <property type="project" value="InterPro"/>
</dbReference>
<evidence type="ECO:0000256" key="8">
    <source>
        <dbReference type="ARBA" id="ARBA00023136"/>
    </source>
</evidence>
<keyword evidence="3" id="KW-0813">Transport</keyword>
<dbReference type="InterPro" id="IPR004648">
    <property type="entry name" value="Oligpept_transpt"/>
</dbReference>
<dbReference type="AlphaFoldDB" id="A0A0C3M5K1"/>
<accession>A0A0C3M5K1</accession>
<keyword evidence="8 9" id="KW-0472">Membrane</keyword>
<protein>
    <submittedName>
        <fullName evidence="10">Uncharacterized protein</fullName>
    </submittedName>
</protein>
<dbReference type="InterPro" id="IPR004813">
    <property type="entry name" value="OPT"/>
</dbReference>
<evidence type="ECO:0000256" key="7">
    <source>
        <dbReference type="ARBA" id="ARBA00022989"/>
    </source>
</evidence>
<proteinExistence type="inferred from homology"/>
<sequence>MGEFPVVVERWVFCSADSLLGPLRFLVQAIGIIVTTFTQICIKSLIFAGLQGVCQPNQSARLVCAQNQVFFWASIIWGLIGPRRQFGKGGVYYGETYALVAGAVLPTLIWWWCRFRPKSPLRKFNIPVALAGCTYTPPATGINYSSSFCVGLISCESIEDLCLGPAREY</sequence>
<dbReference type="EMBL" id="KN822989">
    <property type="protein sequence ID" value="KIO28917.1"/>
    <property type="molecule type" value="Genomic_DNA"/>
</dbReference>
<keyword evidence="11" id="KW-1185">Reference proteome</keyword>
<dbReference type="PANTHER" id="PTHR22601">
    <property type="entry name" value="ISP4 LIKE PROTEIN"/>
    <property type="match status" value="1"/>
</dbReference>
<reference evidence="10 11" key="1">
    <citation type="submission" date="2014-04" db="EMBL/GenBank/DDBJ databases">
        <authorList>
            <consortium name="DOE Joint Genome Institute"/>
            <person name="Kuo A."/>
            <person name="Girlanda M."/>
            <person name="Perotto S."/>
            <person name="Kohler A."/>
            <person name="Nagy L.G."/>
            <person name="Floudas D."/>
            <person name="Copeland A."/>
            <person name="Barry K.W."/>
            <person name="Cichocki N."/>
            <person name="Veneault-Fourrey C."/>
            <person name="LaButti K."/>
            <person name="Lindquist E.A."/>
            <person name="Lipzen A."/>
            <person name="Lundell T."/>
            <person name="Morin E."/>
            <person name="Murat C."/>
            <person name="Sun H."/>
            <person name="Tunlid A."/>
            <person name="Henrissat B."/>
            <person name="Grigoriev I.V."/>
            <person name="Hibbett D.S."/>
            <person name="Martin F."/>
            <person name="Nordberg H.P."/>
            <person name="Cantor M.N."/>
            <person name="Hua S.X."/>
        </authorList>
    </citation>
    <scope>NUCLEOTIDE SEQUENCE [LARGE SCALE GENOMIC DNA]</scope>
    <source>
        <strain evidence="10 11">MUT 4182</strain>
    </source>
</reference>
<evidence type="ECO:0000256" key="9">
    <source>
        <dbReference type="SAM" id="Phobius"/>
    </source>
</evidence>
<evidence type="ECO:0000256" key="6">
    <source>
        <dbReference type="ARBA" id="ARBA00022927"/>
    </source>
</evidence>
<keyword evidence="6" id="KW-0653">Protein transport</keyword>
<dbReference type="GO" id="GO:0015031">
    <property type="term" value="P:protein transport"/>
    <property type="evidence" value="ECO:0007669"/>
    <property type="project" value="UniProtKB-KW"/>
</dbReference>
<evidence type="ECO:0000313" key="10">
    <source>
        <dbReference type="EMBL" id="KIO28917.1"/>
    </source>
</evidence>
<gene>
    <name evidence="10" type="ORF">M407DRAFT_71224</name>
</gene>
<feature type="transmembrane region" description="Helical" evidence="9">
    <location>
        <begin position="25"/>
        <end position="50"/>
    </location>
</feature>
<comment type="similarity">
    <text evidence="2">Belongs to the oligopeptide OPT transporter family.</text>
</comment>
<evidence type="ECO:0000256" key="3">
    <source>
        <dbReference type="ARBA" id="ARBA00022448"/>
    </source>
</evidence>
<reference evidence="11" key="2">
    <citation type="submission" date="2015-01" db="EMBL/GenBank/DDBJ databases">
        <title>Evolutionary Origins and Diversification of the Mycorrhizal Mutualists.</title>
        <authorList>
            <consortium name="DOE Joint Genome Institute"/>
            <consortium name="Mycorrhizal Genomics Consortium"/>
            <person name="Kohler A."/>
            <person name="Kuo A."/>
            <person name="Nagy L.G."/>
            <person name="Floudas D."/>
            <person name="Copeland A."/>
            <person name="Barry K.W."/>
            <person name="Cichocki N."/>
            <person name="Veneault-Fourrey C."/>
            <person name="LaButti K."/>
            <person name="Lindquist E.A."/>
            <person name="Lipzen A."/>
            <person name="Lundell T."/>
            <person name="Morin E."/>
            <person name="Murat C."/>
            <person name="Riley R."/>
            <person name="Ohm R."/>
            <person name="Sun H."/>
            <person name="Tunlid A."/>
            <person name="Henrissat B."/>
            <person name="Grigoriev I.V."/>
            <person name="Hibbett D.S."/>
            <person name="Martin F."/>
        </authorList>
    </citation>
    <scope>NUCLEOTIDE SEQUENCE [LARGE SCALE GENOMIC DNA]</scope>
    <source>
        <strain evidence="11">MUT 4182</strain>
    </source>
</reference>
<comment type="subcellular location">
    <subcellularLocation>
        <location evidence="1">Membrane</location>
        <topology evidence="1">Multi-pass membrane protein</topology>
    </subcellularLocation>
</comment>
<evidence type="ECO:0000256" key="4">
    <source>
        <dbReference type="ARBA" id="ARBA00022692"/>
    </source>
</evidence>
<evidence type="ECO:0000256" key="5">
    <source>
        <dbReference type="ARBA" id="ARBA00022856"/>
    </source>
</evidence>
<keyword evidence="4 9" id="KW-0812">Transmembrane</keyword>
<dbReference type="HOGENOM" id="CLU_1579659_0_0_1"/>